<dbReference type="Gene3D" id="2.60.120.920">
    <property type="match status" value="1"/>
</dbReference>
<dbReference type="PANTHER" id="PTHR12245:SF5">
    <property type="entry name" value="SPRY DOMAIN-CONTAINING SOCS BOX PROTEIN 3"/>
    <property type="match status" value="1"/>
</dbReference>
<dbReference type="SUPFAM" id="SSF49899">
    <property type="entry name" value="Concanavalin A-like lectins/glucanases"/>
    <property type="match status" value="1"/>
</dbReference>
<dbReference type="PANTHER" id="PTHR12245">
    <property type="entry name" value="SPRY DOMAIN CONTAINING SOCS BOX PROTEIN"/>
    <property type="match status" value="1"/>
</dbReference>
<dbReference type="Pfam" id="PF00622">
    <property type="entry name" value="SPRY"/>
    <property type="match status" value="1"/>
</dbReference>
<dbReference type="InterPro" id="IPR043136">
    <property type="entry name" value="B30.2/SPRY_sf"/>
</dbReference>
<dbReference type="PROSITE" id="PS50188">
    <property type="entry name" value="B302_SPRY"/>
    <property type="match status" value="1"/>
</dbReference>
<organism evidence="3">
    <name type="scientific">Corethrella appendiculata</name>
    <dbReference type="NCBI Taxonomy" id="1370023"/>
    <lineage>
        <taxon>Eukaryota</taxon>
        <taxon>Metazoa</taxon>
        <taxon>Ecdysozoa</taxon>
        <taxon>Arthropoda</taxon>
        <taxon>Hexapoda</taxon>
        <taxon>Insecta</taxon>
        <taxon>Pterygota</taxon>
        <taxon>Neoptera</taxon>
        <taxon>Endopterygota</taxon>
        <taxon>Diptera</taxon>
        <taxon>Nematocera</taxon>
        <taxon>Culicoidea</taxon>
        <taxon>Chaoboridae</taxon>
        <taxon>Corethrella</taxon>
    </lineage>
</organism>
<sequence length="338" mass="39055">VKRTQERANPFCDCNFNSGGYHNSLFRQQKLTTCKCGENTSTQFEFHWDDELTNQDVKLSNQNRDIIFHPIYSRGTAIVRSNKPLESGRHHYWEIKVTSCLSGTDIMIGIGTEKIDLTSYRAKFASCLGLNNDSWGYSYRGLLQHNSRLKYYGKKYSQNCIVGVYVDLFRGILEFYLNRRSQGRAYNYIPTDKEHKIYPMICSTSAKSSMRLINAQSFTENLKFNCMKVISRYPCLLKQVNKIPGLKSLSNELWFLQFYETKIVNEFQTNNLLLLEDEAVMSMKKKKYSQKLVNISETVNTKEDETEDDIYGNLLNFTNTDGNETSSDSSESTLICDC</sequence>
<feature type="domain" description="B30.2/SPRY" evidence="2">
    <location>
        <begin position="26"/>
        <end position="219"/>
    </location>
</feature>
<reference evidence="3" key="1">
    <citation type="journal article" date="2014" name="Insect Biochem. Mol. Biol.">
        <title>An insight into the sialome of the frog biting fly, Corethrella appendiculata.</title>
        <authorList>
            <person name="Ribeiro J.M.C."/>
            <person name="Chagas A.C."/>
            <person name="Pham V.M."/>
            <person name="Lounibos L.P."/>
            <person name="Calvo E."/>
        </authorList>
    </citation>
    <scope>NUCLEOTIDE SEQUENCE</scope>
    <source>
        <tissue evidence="3">Salivary glands</tissue>
    </source>
</reference>
<dbReference type="GO" id="GO:0019005">
    <property type="term" value="C:SCF ubiquitin ligase complex"/>
    <property type="evidence" value="ECO:0007669"/>
    <property type="project" value="TreeGrafter"/>
</dbReference>
<dbReference type="SMART" id="SM00449">
    <property type="entry name" value="SPRY"/>
    <property type="match status" value="1"/>
</dbReference>
<dbReference type="InterPro" id="IPR001870">
    <property type="entry name" value="B30.2/SPRY"/>
</dbReference>
<evidence type="ECO:0000256" key="1">
    <source>
        <dbReference type="ARBA" id="ARBA00022786"/>
    </source>
</evidence>
<keyword evidence="1" id="KW-0833">Ubl conjugation pathway</keyword>
<dbReference type="InterPro" id="IPR003877">
    <property type="entry name" value="SPRY_dom"/>
</dbReference>
<dbReference type="GO" id="GO:0043161">
    <property type="term" value="P:proteasome-mediated ubiquitin-dependent protein catabolic process"/>
    <property type="evidence" value="ECO:0007669"/>
    <property type="project" value="TreeGrafter"/>
</dbReference>
<dbReference type="EMBL" id="GANO01003882">
    <property type="protein sequence ID" value="JAB55989.1"/>
    <property type="molecule type" value="mRNA"/>
</dbReference>
<accession>U5EFF0</accession>
<dbReference type="InterPro" id="IPR013320">
    <property type="entry name" value="ConA-like_dom_sf"/>
</dbReference>
<dbReference type="CDD" id="cd12876">
    <property type="entry name" value="SPRY_SOCS3"/>
    <property type="match status" value="1"/>
</dbReference>
<evidence type="ECO:0000259" key="2">
    <source>
        <dbReference type="PROSITE" id="PS50188"/>
    </source>
</evidence>
<protein>
    <submittedName>
        <fullName evidence="3">Putative spry domain in the suppressor of cytokine signaling 3</fullName>
    </submittedName>
</protein>
<dbReference type="InterPro" id="IPR050672">
    <property type="entry name" value="FBXO45-Fsn/SPSB_families"/>
</dbReference>
<evidence type="ECO:0000313" key="3">
    <source>
        <dbReference type="EMBL" id="JAB55989.1"/>
    </source>
</evidence>
<dbReference type="AlphaFoldDB" id="U5EFF0"/>
<dbReference type="InterPro" id="IPR035754">
    <property type="entry name" value="SPRY_SPSB3"/>
</dbReference>
<name>U5EFF0_9DIPT</name>
<feature type="non-terminal residue" evidence="3">
    <location>
        <position position="1"/>
    </location>
</feature>
<proteinExistence type="evidence at transcript level"/>